<evidence type="ECO:0000256" key="1">
    <source>
        <dbReference type="SAM" id="MobiDB-lite"/>
    </source>
</evidence>
<dbReference type="EMBL" id="JACHKY010000007">
    <property type="protein sequence ID" value="MBB4799708.1"/>
    <property type="molecule type" value="Genomic_DNA"/>
</dbReference>
<dbReference type="RefSeq" id="WP_184273492.1">
    <property type="nucleotide sequence ID" value="NZ_JACHKY010000007.1"/>
</dbReference>
<sequence>MTRTTMLLASYAAAILSAHPVTRQEAEALAEMQLAKQPPETDWTPPTENRQQRRARQRREAKGHRQ</sequence>
<name>A0A7W7ISW4_9CAUL</name>
<reference evidence="2 3" key="1">
    <citation type="submission" date="2020-08" db="EMBL/GenBank/DDBJ databases">
        <title>Functional genomics of gut bacteria from endangered species of beetles.</title>
        <authorList>
            <person name="Carlos-Shanley C."/>
        </authorList>
    </citation>
    <scope>NUCLEOTIDE SEQUENCE [LARGE SCALE GENOMIC DNA]</scope>
    <source>
        <strain evidence="2 3">S00123</strain>
    </source>
</reference>
<gene>
    <name evidence="2" type="ORF">HNP32_003468</name>
</gene>
<feature type="region of interest" description="Disordered" evidence="1">
    <location>
        <begin position="30"/>
        <end position="66"/>
    </location>
</feature>
<comment type="caution">
    <text evidence="2">The sequence shown here is derived from an EMBL/GenBank/DDBJ whole genome shotgun (WGS) entry which is preliminary data.</text>
</comment>
<dbReference type="AlphaFoldDB" id="A0A7W7ISW4"/>
<organism evidence="2 3">
    <name type="scientific">Brevundimonas bullata</name>
    <dbReference type="NCBI Taxonomy" id="13160"/>
    <lineage>
        <taxon>Bacteria</taxon>
        <taxon>Pseudomonadati</taxon>
        <taxon>Pseudomonadota</taxon>
        <taxon>Alphaproteobacteria</taxon>
        <taxon>Caulobacterales</taxon>
        <taxon>Caulobacteraceae</taxon>
        <taxon>Brevundimonas</taxon>
    </lineage>
</organism>
<accession>A0A7W7ISW4</accession>
<keyword evidence="3" id="KW-1185">Reference proteome</keyword>
<feature type="compositionally biased region" description="Basic residues" evidence="1">
    <location>
        <begin position="52"/>
        <end position="66"/>
    </location>
</feature>
<protein>
    <submittedName>
        <fullName evidence="2">Uncharacterized protein</fullName>
    </submittedName>
</protein>
<evidence type="ECO:0000313" key="3">
    <source>
        <dbReference type="Proteomes" id="UP000539957"/>
    </source>
</evidence>
<dbReference type="Proteomes" id="UP000539957">
    <property type="component" value="Unassembled WGS sequence"/>
</dbReference>
<proteinExistence type="predicted"/>
<evidence type="ECO:0000313" key="2">
    <source>
        <dbReference type="EMBL" id="MBB4799708.1"/>
    </source>
</evidence>